<accession>A0A381N576</accession>
<dbReference type="InterPro" id="IPR036102">
    <property type="entry name" value="OsmC/Ohrsf"/>
</dbReference>
<dbReference type="SUPFAM" id="SSF82784">
    <property type="entry name" value="OsmC-like"/>
    <property type="match status" value="1"/>
</dbReference>
<name>A0A381N576_9ZZZZ</name>
<dbReference type="PANTHER" id="PTHR39624:SF2">
    <property type="entry name" value="OSMC-LIKE PROTEIN"/>
    <property type="match status" value="1"/>
</dbReference>
<dbReference type="Gene3D" id="3.30.300.20">
    <property type="match status" value="1"/>
</dbReference>
<proteinExistence type="predicted"/>
<sequence length="148" mass="16334">MSQNDGMSVVVRGAADILTQAIEVGPHRLLGDELVEHGGSAKGPSPYEYLLVALGTCTSMTLQLYANRKGWSLERVTIRLRHTKVPTGNTTNDTKAKDACDRIEREIELTGMLDDAQRQRLLDIARKCPVNRTLKSEIDIQTRLGCQG</sequence>
<dbReference type="InterPro" id="IPR015946">
    <property type="entry name" value="KH_dom-like_a/b"/>
</dbReference>
<protein>
    <recommendedName>
        <fullName evidence="2">OsmC family protein</fullName>
    </recommendedName>
</protein>
<dbReference type="InterPro" id="IPR003718">
    <property type="entry name" value="OsmC/Ohr_fam"/>
</dbReference>
<gene>
    <name evidence="1" type="ORF">METZ01_LOCUS2634</name>
</gene>
<reference evidence="1" key="1">
    <citation type="submission" date="2018-05" db="EMBL/GenBank/DDBJ databases">
        <authorList>
            <person name="Lanie J.A."/>
            <person name="Ng W.-L."/>
            <person name="Kazmierczak K.M."/>
            <person name="Andrzejewski T.M."/>
            <person name="Davidsen T.M."/>
            <person name="Wayne K.J."/>
            <person name="Tettelin H."/>
            <person name="Glass J.I."/>
            <person name="Rusch D."/>
            <person name="Podicherti R."/>
            <person name="Tsui H.-C.T."/>
            <person name="Winkler M.E."/>
        </authorList>
    </citation>
    <scope>NUCLEOTIDE SEQUENCE</scope>
</reference>
<dbReference type="Pfam" id="PF02566">
    <property type="entry name" value="OsmC"/>
    <property type="match status" value="1"/>
</dbReference>
<organism evidence="1">
    <name type="scientific">marine metagenome</name>
    <dbReference type="NCBI Taxonomy" id="408172"/>
    <lineage>
        <taxon>unclassified sequences</taxon>
        <taxon>metagenomes</taxon>
        <taxon>ecological metagenomes</taxon>
    </lineage>
</organism>
<evidence type="ECO:0008006" key="2">
    <source>
        <dbReference type="Google" id="ProtNLM"/>
    </source>
</evidence>
<dbReference type="EMBL" id="UINC01000135">
    <property type="protein sequence ID" value="SUZ49780.1"/>
    <property type="molecule type" value="Genomic_DNA"/>
</dbReference>
<evidence type="ECO:0000313" key="1">
    <source>
        <dbReference type="EMBL" id="SUZ49780.1"/>
    </source>
</evidence>
<dbReference type="PANTHER" id="PTHR39624">
    <property type="entry name" value="PROTEIN INVOLVED IN RIMO-MEDIATED BETA-METHYLTHIOLATION OF RIBOSOMAL PROTEIN S12 YCAO"/>
    <property type="match status" value="1"/>
</dbReference>
<dbReference type="AlphaFoldDB" id="A0A381N576"/>